<feature type="binding site" evidence="11">
    <location>
        <position position="623"/>
    </location>
    <ligand>
        <name>Ca(2+)</name>
        <dbReference type="ChEBI" id="CHEBI:29108"/>
    </ligand>
</feature>
<dbReference type="EMBL" id="KE148163">
    <property type="protein sequence ID" value="EPE04050.1"/>
    <property type="molecule type" value="Genomic_DNA"/>
</dbReference>
<evidence type="ECO:0000313" key="14">
    <source>
        <dbReference type="EMBL" id="EPE04050.1"/>
    </source>
</evidence>
<evidence type="ECO:0000256" key="2">
    <source>
        <dbReference type="ARBA" id="ARBA00002451"/>
    </source>
</evidence>
<dbReference type="eggNOG" id="ENOG502QTN1">
    <property type="taxonomic scope" value="Eukaryota"/>
</dbReference>
<accession>S3CTM7</accession>
<feature type="binding site" evidence="11">
    <location>
        <position position="622"/>
    </location>
    <ligand>
        <name>Ca(2+)</name>
        <dbReference type="ChEBI" id="CHEBI:29108"/>
    </ligand>
</feature>
<keyword evidence="8 11" id="KW-0720">Serine protease</keyword>
<feature type="active site" description="Charge relay system" evidence="11">
    <location>
        <position position="581"/>
    </location>
</feature>
<evidence type="ECO:0000256" key="3">
    <source>
        <dbReference type="ARBA" id="ARBA00004239"/>
    </source>
</evidence>
<comment type="subcellular location">
    <subcellularLocation>
        <location evidence="3">Secreted</location>
        <location evidence="3">Extracellular space</location>
    </subcellularLocation>
</comment>
<keyword evidence="10" id="KW-0865">Zymogen</keyword>
<dbReference type="CDD" id="cd11377">
    <property type="entry name" value="Pro-peptidase_S53"/>
    <property type="match status" value="1"/>
</dbReference>
<dbReference type="PANTHER" id="PTHR14218">
    <property type="entry name" value="PROTEASE S8 TRIPEPTIDYL PEPTIDASE I CLN2"/>
    <property type="match status" value="1"/>
</dbReference>
<dbReference type="VEuPathDB" id="FungiDB:F503_04898"/>
<dbReference type="EC" id="3.4.14.10" evidence="4"/>
<dbReference type="MEROPS" id="S53.007"/>
<evidence type="ECO:0000256" key="5">
    <source>
        <dbReference type="ARBA" id="ARBA00022670"/>
    </source>
</evidence>
<dbReference type="InterPro" id="IPR050819">
    <property type="entry name" value="Tripeptidyl-peptidase_I"/>
</dbReference>
<feature type="chain" id="PRO_5004507482" description="tripeptidyl-peptidase II" evidence="12">
    <location>
        <begin position="18"/>
        <end position="663"/>
    </location>
</feature>
<feature type="domain" description="Peptidase S53" evidence="13">
    <location>
        <begin position="225"/>
        <end position="663"/>
    </location>
</feature>
<evidence type="ECO:0000256" key="1">
    <source>
        <dbReference type="ARBA" id="ARBA00001910"/>
    </source>
</evidence>
<dbReference type="Proteomes" id="UP000016923">
    <property type="component" value="Unassembled WGS sequence"/>
</dbReference>
<dbReference type="InterPro" id="IPR000209">
    <property type="entry name" value="Peptidase_S8/S53_dom"/>
</dbReference>
<dbReference type="GO" id="GO:0004252">
    <property type="term" value="F:serine-type endopeptidase activity"/>
    <property type="evidence" value="ECO:0007669"/>
    <property type="project" value="UniProtKB-UniRule"/>
</dbReference>
<keyword evidence="9 11" id="KW-0106">Calcium</keyword>
<keyword evidence="7 11" id="KW-0378">Hydrolase</keyword>
<dbReference type="Pfam" id="PF00082">
    <property type="entry name" value="Peptidase_S8"/>
    <property type="match status" value="1"/>
</dbReference>
<organism evidence="14 15">
    <name type="scientific">Ophiostoma piceae (strain UAMH 11346)</name>
    <name type="common">Sap stain fungus</name>
    <dbReference type="NCBI Taxonomy" id="1262450"/>
    <lineage>
        <taxon>Eukaryota</taxon>
        <taxon>Fungi</taxon>
        <taxon>Dikarya</taxon>
        <taxon>Ascomycota</taxon>
        <taxon>Pezizomycotina</taxon>
        <taxon>Sordariomycetes</taxon>
        <taxon>Sordariomycetidae</taxon>
        <taxon>Ophiostomatales</taxon>
        <taxon>Ophiostomataceae</taxon>
        <taxon>Ophiostoma</taxon>
    </lineage>
</organism>
<dbReference type="AlphaFoldDB" id="S3CTM7"/>
<dbReference type="PROSITE" id="PS51695">
    <property type="entry name" value="SEDOLISIN"/>
    <property type="match status" value="1"/>
</dbReference>
<evidence type="ECO:0000313" key="15">
    <source>
        <dbReference type="Proteomes" id="UP000016923"/>
    </source>
</evidence>
<gene>
    <name evidence="14" type="ORF">F503_04898</name>
</gene>
<keyword evidence="6 11" id="KW-0479">Metal-binding</keyword>
<dbReference type="InterPro" id="IPR036852">
    <property type="entry name" value="Peptidase_S8/S53_dom_sf"/>
</dbReference>
<dbReference type="InterPro" id="IPR030400">
    <property type="entry name" value="Sedolisin_dom"/>
</dbReference>
<dbReference type="OMA" id="ASTCPYV"/>
<evidence type="ECO:0000256" key="9">
    <source>
        <dbReference type="ARBA" id="ARBA00022837"/>
    </source>
</evidence>
<dbReference type="CDD" id="cd04056">
    <property type="entry name" value="Peptidases_S53"/>
    <property type="match status" value="1"/>
</dbReference>
<dbReference type="SUPFAM" id="SSF52743">
    <property type="entry name" value="Subtilisin-like"/>
    <property type="match status" value="1"/>
</dbReference>
<dbReference type="OrthoDB" id="409122at2759"/>
<comment type="cofactor">
    <cofactor evidence="11">
        <name>Ca(2+)</name>
        <dbReference type="ChEBI" id="CHEBI:29108"/>
    </cofactor>
    <text evidence="11">Binds 1 Ca(2+) ion per subunit.</text>
</comment>
<keyword evidence="5 11" id="KW-0645">Protease</keyword>
<name>S3CTM7_OPHP1</name>
<dbReference type="SMART" id="SM00944">
    <property type="entry name" value="Pro-kuma_activ"/>
    <property type="match status" value="1"/>
</dbReference>
<dbReference type="SUPFAM" id="SSF54897">
    <property type="entry name" value="Protease propeptides/inhibitors"/>
    <property type="match status" value="1"/>
</dbReference>
<feature type="binding site" evidence="11">
    <location>
        <position position="643"/>
    </location>
    <ligand>
        <name>Ca(2+)</name>
        <dbReference type="ChEBI" id="CHEBI:29108"/>
    </ligand>
</feature>
<comment type="function">
    <text evidence="2">Secreted tripeptidyl-peptidase which degrades proteins at acidic pHs and is involved in virulence.</text>
</comment>
<comment type="catalytic activity">
    <reaction evidence="1">
        <text>Release of an N-terminal tripeptide from a polypeptide.</text>
        <dbReference type="EC" id="3.4.14.10"/>
    </reaction>
</comment>
<sequence length="663" mass="72222">MIAKTLLLALATGVVLASPVRRREVPHTHELHERHADHWSTSWSKRSKVPADTVLPMRIGLTQKNLAAGHDLLMDIATPGSSRYGKHLTAAEVTDFFAPDPSTVAVVHEWLVSSGLTADRIGLSVNKQWLQFDATAEEAENLLFADFFVWEHDSGAHDISTDAYHVPSHIREHIDYVTPGVRLRSKRAEATSNLEKRAPNAGQVKPFVTQLPGFPHPNSSTCSLYVTADCTRNQYGIPEAKTAVEGNQIGIYESLDVHYSRKDLDVFFSTLYPHIPNGTYPEERLIDGAIGAIEDTTQFVPSELEAPLDFDSAWPLIYPQGAVLFQEDDEYYESTGDFAGFWNTFLDAIDGSYCTYSAYGETGDCTDPRCADPVYPDLHAGGYKGKLQCGVYKPTNVISISYGGDEAGWPDFYMKRQCNEWMKLSLQGITIVMSSGDSGVGGKTCSGASGKIFNPDFASTCPYVLSVGSTEWDRLASATGTEQPYENLTEVATSRFASGGGFSNVFPVPDYQRDAVNTYLSEVKSTLPFKGYTTNVTDGNFAKVTSGVYHVGGRAYPDVSAVGDRQVVYSNGSWWLVGGTSLSAPVFGAVLTLINEERLSAGKSTLGFIHPIIYQHPEAFNDITVGSNPGCKSTGFPAAKGWDPVTGLGSPNYPKLREVLLKA</sequence>
<dbReference type="GO" id="GO:0005576">
    <property type="term" value="C:extracellular region"/>
    <property type="evidence" value="ECO:0007669"/>
    <property type="project" value="UniProtKB-SubCell"/>
</dbReference>
<dbReference type="PANTHER" id="PTHR14218:SF19">
    <property type="entry name" value="SERINE PROTEASE AORO, PUTATIVE (AFU_ORTHOLOGUE AFUA_6G10250)-RELATED"/>
    <property type="match status" value="1"/>
</dbReference>
<dbReference type="HOGENOM" id="CLU_013783_4_0_1"/>
<keyword evidence="12" id="KW-0732">Signal</keyword>
<dbReference type="STRING" id="1262450.S3CTM7"/>
<feature type="active site" description="Charge relay system" evidence="11">
    <location>
        <position position="309"/>
    </location>
</feature>
<evidence type="ECO:0000256" key="10">
    <source>
        <dbReference type="ARBA" id="ARBA00023145"/>
    </source>
</evidence>
<reference evidence="14 15" key="1">
    <citation type="journal article" date="2013" name="BMC Genomics">
        <title>The genome and transcriptome of the pine saprophyte Ophiostoma piceae, and a comparison with the bark beetle-associated pine pathogen Grosmannia clavigera.</title>
        <authorList>
            <person name="Haridas S."/>
            <person name="Wang Y."/>
            <person name="Lim L."/>
            <person name="Massoumi Alamouti S."/>
            <person name="Jackman S."/>
            <person name="Docking R."/>
            <person name="Robertson G."/>
            <person name="Birol I."/>
            <person name="Bohlmann J."/>
            <person name="Breuil C."/>
        </authorList>
    </citation>
    <scope>NUCLEOTIDE SEQUENCE [LARGE SCALE GENOMIC DNA]</scope>
    <source>
        <strain evidence="14 15">UAMH 11346</strain>
    </source>
</reference>
<dbReference type="GO" id="GO:0006508">
    <property type="term" value="P:proteolysis"/>
    <property type="evidence" value="ECO:0007669"/>
    <property type="project" value="UniProtKB-KW"/>
</dbReference>
<proteinExistence type="predicted"/>
<protein>
    <recommendedName>
        <fullName evidence="4">tripeptidyl-peptidase II</fullName>
        <ecNumber evidence="4">3.4.14.10</ecNumber>
    </recommendedName>
</protein>
<dbReference type="InterPro" id="IPR015366">
    <property type="entry name" value="S53_propep"/>
</dbReference>
<dbReference type="Pfam" id="PF09286">
    <property type="entry name" value="Pro-kuma_activ"/>
    <property type="match status" value="1"/>
</dbReference>
<feature type="active site" description="Charge relay system" evidence="11">
    <location>
        <position position="305"/>
    </location>
</feature>
<evidence type="ECO:0000256" key="12">
    <source>
        <dbReference type="SAM" id="SignalP"/>
    </source>
</evidence>
<feature type="binding site" evidence="11">
    <location>
        <position position="641"/>
    </location>
    <ligand>
        <name>Ca(2+)</name>
        <dbReference type="ChEBI" id="CHEBI:29108"/>
    </ligand>
</feature>
<feature type="signal peptide" evidence="12">
    <location>
        <begin position="1"/>
        <end position="17"/>
    </location>
</feature>
<evidence type="ECO:0000259" key="13">
    <source>
        <dbReference type="PROSITE" id="PS51695"/>
    </source>
</evidence>
<evidence type="ECO:0000256" key="11">
    <source>
        <dbReference type="PROSITE-ProRule" id="PRU01032"/>
    </source>
</evidence>
<evidence type="ECO:0000256" key="8">
    <source>
        <dbReference type="ARBA" id="ARBA00022825"/>
    </source>
</evidence>
<evidence type="ECO:0000256" key="6">
    <source>
        <dbReference type="ARBA" id="ARBA00022723"/>
    </source>
</evidence>
<keyword evidence="15" id="KW-1185">Reference proteome</keyword>
<dbReference type="Gene3D" id="3.40.50.200">
    <property type="entry name" value="Peptidase S8/S53 domain"/>
    <property type="match status" value="1"/>
</dbReference>
<evidence type="ECO:0000256" key="4">
    <source>
        <dbReference type="ARBA" id="ARBA00012462"/>
    </source>
</evidence>
<dbReference type="GO" id="GO:0046872">
    <property type="term" value="F:metal ion binding"/>
    <property type="evidence" value="ECO:0007669"/>
    <property type="project" value="UniProtKB-UniRule"/>
</dbReference>
<dbReference type="GO" id="GO:0008240">
    <property type="term" value="F:tripeptidyl-peptidase activity"/>
    <property type="evidence" value="ECO:0007669"/>
    <property type="project" value="UniProtKB-EC"/>
</dbReference>
<evidence type="ECO:0000256" key="7">
    <source>
        <dbReference type="ARBA" id="ARBA00022801"/>
    </source>
</evidence>